<dbReference type="Pfam" id="PF01400">
    <property type="entry name" value="Astacin"/>
    <property type="match status" value="1"/>
</dbReference>
<dbReference type="SMART" id="SM00235">
    <property type="entry name" value="ZnMc"/>
    <property type="match status" value="1"/>
</dbReference>
<accession>A0A1V9G7S0</accession>
<keyword evidence="3" id="KW-1185">Reference proteome</keyword>
<sequence>MAKKAENNHRKLCRQFPKVVRNFDPSVSAHRASFILAGAAKWVNGTEITYMFVEKGTLPDQNVVRKAFKTWKALGIGISFREVNTADDAMVRIGFDHTDGSWSAVGRDILTISKDQKTMNFGWDLSADSYGMTTAIHEIGHTIGFEHEHQSPFSGIEWNTAAVYKEFSGPPNNWKKNEIDSNIIEKIPRDQVLGSAWDAKSIMEYQFGPGLIVKPESYQNGVFPPGVISKNDKTGVKAFYPPVSKSSYVPLALNKSVPIKAGSGKQVDFIFKAPTTRKYTFQTVGELDTVMVISELVNSKKEYLSGDDDSGTNKNSRIKLPLVKGRSYVINIRVLYTAGTGESSIIVSAS</sequence>
<dbReference type="GO" id="GO:0006508">
    <property type="term" value="P:proteolysis"/>
    <property type="evidence" value="ECO:0007669"/>
    <property type="project" value="InterPro"/>
</dbReference>
<reference evidence="2 3" key="1">
    <citation type="submission" date="2016-03" db="EMBL/GenBank/DDBJ databases">
        <title>Niastella vici sp. nov., isolated from farmland soil.</title>
        <authorList>
            <person name="Chen L."/>
            <person name="Wang D."/>
            <person name="Yang S."/>
            <person name="Wang G."/>
        </authorList>
    </citation>
    <scope>NUCLEOTIDE SEQUENCE [LARGE SCALE GENOMIC DNA]</scope>
    <source>
        <strain evidence="2 3">DJ57</strain>
    </source>
</reference>
<feature type="domain" description="Peptidase metallopeptidase" evidence="1">
    <location>
        <begin position="38"/>
        <end position="185"/>
    </location>
</feature>
<dbReference type="Gene3D" id="3.40.390.10">
    <property type="entry name" value="Collagenase (Catalytic Domain)"/>
    <property type="match status" value="1"/>
</dbReference>
<dbReference type="GO" id="GO:0008270">
    <property type="term" value="F:zinc ion binding"/>
    <property type="evidence" value="ECO:0007669"/>
    <property type="project" value="InterPro"/>
</dbReference>
<dbReference type="InterPro" id="IPR006026">
    <property type="entry name" value="Peptidase_Metallo"/>
</dbReference>
<dbReference type="OrthoDB" id="3669864at2"/>
<dbReference type="InterPro" id="IPR001506">
    <property type="entry name" value="Peptidase_M12A"/>
</dbReference>
<organism evidence="2 3">
    <name type="scientific">Niastella vici</name>
    <dbReference type="NCBI Taxonomy" id="1703345"/>
    <lineage>
        <taxon>Bacteria</taxon>
        <taxon>Pseudomonadati</taxon>
        <taxon>Bacteroidota</taxon>
        <taxon>Chitinophagia</taxon>
        <taxon>Chitinophagales</taxon>
        <taxon>Chitinophagaceae</taxon>
        <taxon>Niastella</taxon>
    </lineage>
</organism>
<dbReference type="Proteomes" id="UP000192796">
    <property type="component" value="Unassembled WGS sequence"/>
</dbReference>
<dbReference type="GO" id="GO:0004222">
    <property type="term" value="F:metalloendopeptidase activity"/>
    <property type="evidence" value="ECO:0007669"/>
    <property type="project" value="InterPro"/>
</dbReference>
<name>A0A1V9G7S0_9BACT</name>
<comment type="caution">
    <text evidence="2">The sequence shown here is derived from an EMBL/GenBank/DDBJ whole genome shotgun (WGS) entry which is preliminary data.</text>
</comment>
<protein>
    <recommendedName>
        <fullName evidence="1">Peptidase metallopeptidase domain-containing protein</fullName>
    </recommendedName>
</protein>
<dbReference type="AlphaFoldDB" id="A0A1V9G7S0"/>
<evidence type="ECO:0000259" key="1">
    <source>
        <dbReference type="SMART" id="SM00235"/>
    </source>
</evidence>
<dbReference type="SUPFAM" id="SSF55486">
    <property type="entry name" value="Metalloproteases ('zincins'), catalytic domain"/>
    <property type="match status" value="1"/>
</dbReference>
<evidence type="ECO:0000313" key="3">
    <source>
        <dbReference type="Proteomes" id="UP000192796"/>
    </source>
</evidence>
<gene>
    <name evidence="2" type="ORF">A3860_13670</name>
</gene>
<proteinExistence type="predicted"/>
<evidence type="ECO:0000313" key="2">
    <source>
        <dbReference type="EMBL" id="OQP66528.1"/>
    </source>
</evidence>
<dbReference type="RefSeq" id="WP_081145469.1">
    <property type="nucleotide sequence ID" value="NZ_LVYD01000002.1"/>
</dbReference>
<dbReference type="STRING" id="1703345.A3860_13670"/>
<dbReference type="EMBL" id="LVYD01000002">
    <property type="protein sequence ID" value="OQP66528.1"/>
    <property type="molecule type" value="Genomic_DNA"/>
</dbReference>
<dbReference type="InterPro" id="IPR024079">
    <property type="entry name" value="MetalloPept_cat_dom_sf"/>
</dbReference>